<evidence type="ECO:0000256" key="1">
    <source>
        <dbReference type="SAM" id="MobiDB-lite"/>
    </source>
</evidence>
<feature type="compositionally biased region" description="Basic and acidic residues" evidence="1">
    <location>
        <begin position="66"/>
        <end position="81"/>
    </location>
</feature>
<evidence type="ECO:0000256" key="2">
    <source>
        <dbReference type="SAM" id="SignalP"/>
    </source>
</evidence>
<feature type="region of interest" description="Disordered" evidence="1">
    <location>
        <begin position="28"/>
        <end position="106"/>
    </location>
</feature>
<organism evidence="3">
    <name type="scientific">Streptomyces sp. NBC_01401</name>
    <dbReference type="NCBI Taxonomy" id="2903854"/>
    <lineage>
        <taxon>Bacteria</taxon>
        <taxon>Bacillati</taxon>
        <taxon>Actinomycetota</taxon>
        <taxon>Actinomycetes</taxon>
        <taxon>Kitasatosporales</taxon>
        <taxon>Streptomycetaceae</taxon>
        <taxon>Streptomyces</taxon>
    </lineage>
</organism>
<dbReference type="EMBL" id="CP109535">
    <property type="protein sequence ID" value="WTY99883.1"/>
    <property type="molecule type" value="Genomic_DNA"/>
</dbReference>
<gene>
    <name evidence="3" type="ORF">OG626_35730</name>
</gene>
<reference evidence="3" key="1">
    <citation type="submission" date="2022-10" db="EMBL/GenBank/DDBJ databases">
        <title>The complete genomes of actinobacterial strains from the NBC collection.</title>
        <authorList>
            <person name="Joergensen T.S."/>
            <person name="Alvarez Arevalo M."/>
            <person name="Sterndorff E.B."/>
            <person name="Faurdal D."/>
            <person name="Vuksanovic O."/>
            <person name="Mourched A.-S."/>
            <person name="Charusanti P."/>
            <person name="Shaw S."/>
            <person name="Blin K."/>
            <person name="Weber T."/>
        </authorList>
    </citation>
    <scope>NUCLEOTIDE SEQUENCE</scope>
    <source>
        <strain evidence="3">NBC_01401</strain>
    </source>
</reference>
<name>A0AAU3H3C2_9ACTN</name>
<dbReference type="AlphaFoldDB" id="A0AAU3H3C2"/>
<feature type="chain" id="PRO_5043782617" evidence="2">
    <location>
        <begin position="27"/>
        <end position="106"/>
    </location>
</feature>
<proteinExistence type="predicted"/>
<keyword evidence="2" id="KW-0732">Signal</keyword>
<sequence>MRKNRVIGFAAAAIVALGLTSGVASAAGAFSGGEAGSDGAKPTKQYGSTATEGKDAAKPEGVAVQRTKDGMKVRKLTKEELENMDGAKPTKALTEDSATDKAKSDK</sequence>
<evidence type="ECO:0000313" key="3">
    <source>
        <dbReference type="EMBL" id="WTY99883.1"/>
    </source>
</evidence>
<protein>
    <submittedName>
        <fullName evidence="3">Uncharacterized protein</fullName>
    </submittedName>
</protein>
<accession>A0AAU3H3C2</accession>
<feature type="signal peptide" evidence="2">
    <location>
        <begin position="1"/>
        <end position="26"/>
    </location>
</feature>